<name>A0A9P4P6C5_9PLEO</name>
<gene>
    <name evidence="3" type="ORF">P171DRAFT_491568</name>
</gene>
<dbReference type="InterPro" id="IPR001841">
    <property type="entry name" value="Znf_RING"/>
</dbReference>
<dbReference type="InterPro" id="IPR013083">
    <property type="entry name" value="Znf_RING/FYVE/PHD"/>
</dbReference>
<dbReference type="SMART" id="SM00184">
    <property type="entry name" value="RING"/>
    <property type="match status" value="1"/>
</dbReference>
<dbReference type="OrthoDB" id="21204at2759"/>
<dbReference type="EMBL" id="MU001513">
    <property type="protein sequence ID" value="KAF2438286.1"/>
    <property type="molecule type" value="Genomic_DNA"/>
</dbReference>
<dbReference type="Pfam" id="PF13639">
    <property type="entry name" value="zf-RING_2"/>
    <property type="match status" value="1"/>
</dbReference>
<feature type="domain" description="RING-type" evidence="2">
    <location>
        <begin position="399"/>
        <end position="444"/>
    </location>
</feature>
<accession>A0A9P4P6C5</accession>
<dbReference type="GO" id="GO:0008270">
    <property type="term" value="F:zinc ion binding"/>
    <property type="evidence" value="ECO:0007669"/>
    <property type="project" value="UniProtKB-KW"/>
</dbReference>
<sequence>MASPPAFQPNLTVGVTRAHLPKLAYYLDHLEEAHGFDCDTSNYVLLTFVRFYSVSAHQASHLSSDGPSPEVTSNIEYCEDMLSNFVKIDQRMHKCTAKFPTFQELWDELWESFSHIDIEGDSDDLCGVEVVHGRNVKAYEAFAFEYLQHCDPKYTRLIRSILQDQPAYSDLPSDYDDYVSNRLAGGDPFPGLKKALRPFIYDQRRCSMVLTVFGSAMALTVDLFQATSFTPTPAQVTVLEDEVAREWTSCVENFMRGVSKNVRETMAGVNARGVAEALVHRCRELLQQHQPYHLGWYLHVWFFGRAIIAFEENPADSAWLKEMLPNWPKIHPDLILRPHFPHANFGMRQFHGYRLSRQELQEANELDALEDVRFLPVGPPLNPLTYTNAIQVVDTEELCPICQCEFETEPTVQLRACGHIMHRECVREMINGVADYSNLCPLDRQGICPRRRREAAL</sequence>
<comment type="caution">
    <text evidence="3">The sequence shown here is derived from an EMBL/GenBank/DDBJ whole genome shotgun (WGS) entry which is preliminary data.</text>
</comment>
<evidence type="ECO:0000256" key="1">
    <source>
        <dbReference type="PROSITE-ProRule" id="PRU00175"/>
    </source>
</evidence>
<evidence type="ECO:0000313" key="4">
    <source>
        <dbReference type="Proteomes" id="UP000799764"/>
    </source>
</evidence>
<keyword evidence="1" id="KW-0479">Metal-binding</keyword>
<protein>
    <recommendedName>
        <fullName evidence="2">RING-type domain-containing protein</fullName>
    </recommendedName>
</protein>
<organism evidence="3 4">
    <name type="scientific">Karstenula rhodostoma CBS 690.94</name>
    <dbReference type="NCBI Taxonomy" id="1392251"/>
    <lineage>
        <taxon>Eukaryota</taxon>
        <taxon>Fungi</taxon>
        <taxon>Dikarya</taxon>
        <taxon>Ascomycota</taxon>
        <taxon>Pezizomycotina</taxon>
        <taxon>Dothideomycetes</taxon>
        <taxon>Pleosporomycetidae</taxon>
        <taxon>Pleosporales</taxon>
        <taxon>Massarineae</taxon>
        <taxon>Didymosphaeriaceae</taxon>
        <taxon>Karstenula</taxon>
    </lineage>
</organism>
<reference evidence="3" key="1">
    <citation type="journal article" date="2020" name="Stud. Mycol.">
        <title>101 Dothideomycetes genomes: a test case for predicting lifestyles and emergence of pathogens.</title>
        <authorList>
            <person name="Haridas S."/>
            <person name="Albert R."/>
            <person name="Binder M."/>
            <person name="Bloem J."/>
            <person name="Labutti K."/>
            <person name="Salamov A."/>
            <person name="Andreopoulos B."/>
            <person name="Baker S."/>
            <person name="Barry K."/>
            <person name="Bills G."/>
            <person name="Bluhm B."/>
            <person name="Cannon C."/>
            <person name="Castanera R."/>
            <person name="Culley D."/>
            <person name="Daum C."/>
            <person name="Ezra D."/>
            <person name="Gonzalez J."/>
            <person name="Henrissat B."/>
            <person name="Kuo A."/>
            <person name="Liang C."/>
            <person name="Lipzen A."/>
            <person name="Lutzoni F."/>
            <person name="Magnuson J."/>
            <person name="Mondo S."/>
            <person name="Nolan M."/>
            <person name="Ohm R."/>
            <person name="Pangilinan J."/>
            <person name="Park H.-J."/>
            <person name="Ramirez L."/>
            <person name="Alfaro M."/>
            <person name="Sun H."/>
            <person name="Tritt A."/>
            <person name="Yoshinaga Y."/>
            <person name="Zwiers L.-H."/>
            <person name="Turgeon B."/>
            <person name="Goodwin S."/>
            <person name="Spatafora J."/>
            <person name="Crous P."/>
            <person name="Grigoriev I."/>
        </authorList>
    </citation>
    <scope>NUCLEOTIDE SEQUENCE</scope>
    <source>
        <strain evidence="3">CBS 690.94</strain>
    </source>
</reference>
<evidence type="ECO:0000313" key="3">
    <source>
        <dbReference type="EMBL" id="KAF2438286.1"/>
    </source>
</evidence>
<dbReference type="Gene3D" id="3.30.40.10">
    <property type="entry name" value="Zinc/RING finger domain, C3HC4 (zinc finger)"/>
    <property type="match status" value="1"/>
</dbReference>
<keyword evidence="1" id="KW-0862">Zinc</keyword>
<dbReference type="Proteomes" id="UP000799764">
    <property type="component" value="Unassembled WGS sequence"/>
</dbReference>
<keyword evidence="1" id="KW-0863">Zinc-finger</keyword>
<proteinExistence type="predicted"/>
<dbReference type="AlphaFoldDB" id="A0A9P4P6C5"/>
<keyword evidence="4" id="KW-1185">Reference proteome</keyword>
<dbReference type="SUPFAM" id="SSF57850">
    <property type="entry name" value="RING/U-box"/>
    <property type="match status" value="1"/>
</dbReference>
<dbReference type="CDD" id="cd16448">
    <property type="entry name" value="RING-H2"/>
    <property type="match status" value="1"/>
</dbReference>
<evidence type="ECO:0000259" key="2">
    <source>
        <dbReference type="PROSITE" id="PS50089"/>
    </source>
</evidence>
<dbReference type="PROSITE" id="PS50089">
    <property type="entry name" value="ZF_RING_2"/>
    <property type="match status" value="1"/>
</dbReference>